<evidence type="ECO:0000313" key="9">
    <source>
        <dbReference type="EMBL" id="HIQ29860.1"/>
    </source>
</evidence>
<accession>A0A832ZVW6</accession>
<feature type="binding site" evidence="7">
    <location>
        <position position="80"/>
    </location>
    <ligand>
        <name>Mg(2+)</name>
        <dbReference type="ChEBI" id="CHEBI:18420"/>
    </ligand>
</feature>
<dbReference type="SUPFAM" id="SSF141734">
    <property type="entry name" value="HisI-like"/>
    <property type="match status" value="1"/>
</dbReference>
<evidence type="ECO:0000313" key="10">
    <source>
        <dbReference type="Proteomes" id="UP000608579"/>
    </source>
</evidence>
<evidence type="ECO:0000256" key="2">
    <source>
        <dbReference type="ARBA" id="ARBA00005169"/>
    </source>
</evidence>
<dbReference type="InterPro" id="IPR038019">
    <property type="entry name" value="PRib_AMP_CycHydrolase_sf"/>
</dbReference>
<keyword evidence="6 7" id="KW-0368">Histidine biosynthesis</keyword>
<dbReference type="InterPro" id="IPR002496">
    <property type="entry name" value="PRib_AMP_CycHydrolase_dom"/>
</dbReference>
<evidence type="ECO:0000256" key="7">
    <source>
        <dbReference type="HAMAP-Rule" id="MF_01021"/>
    </source>
</evidence>
<comment type="pathway">
    <text evidence="2 7">Amino-acid biosynthesis; L-histidine biosynthesis; L-histidine from 5-phospho-alpha-D-ribose 1-diphosphate: step 3/9.</text>
</comment>
<feature type="binding site" evidence="7">
    <location>
        <position position="76"/>
    </location>
    <ligand>
        <name>Mg(2+)</name>
        <dbReference type="ChEBI" id="CHEBI:18420"/>
    </ligand>
</feature>
<comment type="function">
    <text evidence="7">Catalyzes the hydrolysis of the adenine ring of phosphoribosyl-AMP.</text>
</comment>
<organism evidence="9 10">
    <name type="scientific">Caldiarchaeum subterraneum</name>
    <dbReference type="NCBI Taxonomy" id="311458"/>
    <lineage>
        <taxon>Archaea</taxon>
        <taxon>Nitrososphaerota</taxon>
        <taxon>Candidatus Caldarchaeales</taxon>
        <taxon>Candidatus Caldarchaeaceae</taxon>
        <taxon>Candidatus Caldarchaeum</taxon>
    </lineage>
</organism>
<comment type="similarity">
    <text evidence="7">Belongs to the PRA-CH family.</text>
</comment>
<feature type="binding site" evidence="7">
    <location>
        <position position="77"/>
    </location>
    <ligand>
        <name>Zn(2+)</name>
        <dbReference type="ChEBI" id="CHEBI:29105"/>
        <note>ligand shared between dimeric partners</note>
    </ligand>
</feature>
<evidence type="ECO:0000256" key="5">
    <source>
        <dbReference type="ARBA" id="ARBA00022801"/>
    </source>
</evidence>
<reference evidence="9" key="1">
    <citation type="journal article" date="2020" name="ISME J.">
        <title>Gammaproteobacteria mediating utilization of methyl-, sulfur- and petroleum organic compounds in deep ocean hydrothermal plumes.</title>
        <authorList>
            <person name="Zhou Z."/>
            <person name="Liu Y."/>
            <person name="Pan J."/>
            <person name="Cron B.R."/>
            <person name="Toner B.M."/>
            <person name="Anantharaman K."/>
            <person name="Breier J.A."/>
            <person name="Dick G.J."/>
            <person name="Li M."/>
        </authorList>
    </citation>
    <scope>NUCLEOTIDE SEQUENCE</scope>
    <source>
        <strain evidence="9">SZUA-1515</strain>
    </source>
</reference>
<dbReference type="Pfam" id="PF01502">
    <property type="entry name" value="PRA-CH"/>
    <property type="match status" value="1"/>
</dbReference>
<dbReference type="GO" id="GO:0000287">
    <property type="term" value="F:magnesium ion binding"/>
    <property type="evidence" value="ECO:0007669"/>
    <property type="project" value="UniProtKB-UniRule"/>
</dbReference>
<protein>
    <recommendedName>
        <fullName evidence="7">Phosphoribosyl-AMP cyclohydrolase</fullName>
        <shortName evidence="7">PRA-CH</shortName>
        <ecNumber evidence="7">3.5.4.19</ecNumber>
    </recommendedName>
</protein>
<feature type="binding site" evidence="7">
    <location>
        <position position="78"/>
    </location>
    <ligand>
        <name>Mg(2+)</name>
        <dbReference type="ChEBI" id="CHEBI:18420"/>
    </ligand>
</feature>
<dbReference type="NCBIfam" id="NF000768">
    <property type="entry name" value="PRK00051.1"/>
    <property type="match status" value="1"/>
</dbReference>
<keyword evidence="7" id="KW-0862">Zinc</keyword>
<dbReference type="PANTHER" id="PTHR42945">
    <property type="entry name" value="HISTIDINE BIOSYNTHESIS BIFUNCTIONAL PROTEIN"/>
    <property type="match status" value="1"/>
</dbReference>
<comment type="subunit">
    <text evidence="7">Homodimer.</text>
</comment>
<evidence type="ECO:0000259" key="8">
    <source>
        <dbReference type="Pfam" id="PF01502"/>
    </source>
</evidence>
<name>A0A832ZVW6_CALS0</name>
<dbReference type="GO" id="GO:0005737">
    <property type="term" value="C:cytoplasm"/>
    <property type="evidence" value="ECO:0007669"/>
    <property type="project" value="UniProtKB-SubCell"/>
</dbReference>
<evidence type="ECO:0000256" key="1">
    <source>
        <dbReference type="ARBA" id="ARBA00000024"/>
    </source>
</evidence>
<dbReference type="GO" id="GO:0000105">
    <property type="term" value="P:L-histidine biosynthetic process"/>
    <property type="evidence" value="ECO:0007669"/>
    <property type="project" value="UniProtKB-UniRule"/>
</dbReference>
<dbReference type="UniPathway" id="UPA00031">
    <property type="reaction ID" value="UER00008"/>
</dbReference>
<keyword evidence="7" id="KW-0460">Magnesium</keyword>
<evidence type="ECO:0000256" key="6">
    <source>
        <dbReference type="ARBA" id="ARBA00023102"/>
    </source>
</evidence>
<dbReference type="InterPro" id="IPR026660">
    <property type="entry name" value="PRA-CH"/>
</dbReference>
<dbReference type="Gene3D" id="3.10.20.810">
    <property type="entry name" value="Phosphoribosyl-AMP cyclohydrolase"/>
    <property type="match status" value="1"/>
</dbReference>
<dbReference type="GO" id="GO:0008270">
    <property type="term" value="F:zinc ion binding"/>
    <property type="evidence" value="ECO:0007669"/>
    <property type="project" value="UniProtKB-UniRule"/>
</dbReference>
<comment type="subcellular location">
    <subcellularLocation>
        <location evidence="7">Cytoplasm</location>
    </subcellularLocation>
</comment>
<comment type="cofactor">
    <cofactor evidence="7">
        <name>Zn(2+)</name>
        <dbReference type="ChEBI" id="CHEBI:29105"/>
    </cofactor>
    <text evidence="7">Binds 1 zinc ion per subunit.</text>
</comment>
<feature type="binding site" evidence="7">
    <location>
        <position position="93"/>
    </location>
    <ligand>
        <name>Zn(2+)</name>
        <dbReference type="ChEBI" id="CHEBI:29105"/>
        <note>ligand shared between dimeric partners</note>
    </ligand>
</feature>
<comment type="cofactor">
    <cofactor evidence="7">
        <name>Mg(2+)</name>
        <dbReference type="ChEBI" id="CHEBI:18420"/>
    </cofactor>
    <text evidence="7">Binds 1 Mg(2+) ion per subunit.</text>
</comment>
<dbReference type="EMBL" id="DQVM01000092">
    <property type="protein sequence ID" value="HIQ29860.1"/>
    <property type="molecule type" value="Genomic_DNA"/>
</dbReference>
<dbReference type="HAMAP" id="MF_01021">
    <property type="entry name" value="HisI"/>
    <property type="match status" value="1"/>
</dbReference>
<evidence type="ECO:0000256" key="4">
    <source>
        <dbReference type="ARBA" id="ARBA00022605"/>
    </source>
</evidence>
<keyword evidence="7" id="KW-0479">Metal-binding</keyword>
<dbReference type="GO" id="GO:0004635">
    <property type="term" value="F:phosphoribosyl-AMP cyclohydrolase activity"/>
    <property type="evidence" value="ECO:0007669"/>
    <property type="project" value="UniProtKB-UniRule"/>
</dbReference>
<keyword evidence="5 7" id="KW-0378">Hydrolase</keyword>
<feature type="binding site" evidence="7">
    <location>
        <position position="100"/>
    </location>
    <ligand>
        <name>Zn(2+)</name>
        <dbReference type="ChEBI" id="CHEBI:29105"/>
        <note>ligand shared between dimeric partners</note>
    </ligand>
</feature>
<comment type="catalytic activity">
    <reaction evidence="1 7">
        <text>1-(5-phospho-beta-D-ribosyl)-5'-AMP + H2O = 1-(5-phospho-beta-D-ribosyl)-5-[(5-phospho-beta-D-ribosylamino)methylideneamino]imidazole-4-carboxamide</text>
        <dbReference type="Rhea" id="RHEA:20049"/>
        <dbReference type="ChEBI" id="CHEBI:15377"/>
        <dbReference type="ChEBI" id="CHEBI:58435"/>
        <dbReference type="ChEBI" id="CHEBI:59457"/>
        <dbReference type="EC" id="3.5.4.19"/>
    </reaction>
</comment>
<keyword evidence="4 7" id="KW-0028">Amino-acid biosynthesis</keyword>
<comment type="caution">
    <text evidence="9">The sequence shown here is derived from an EMBL/GenBank/DDBJ whole genome shotgun (WGS) entry which is preliminary data.</text>
</comment>
<proteinExistence type="inferred from homology"/>
<sequence>MKLDDVKFDEKTGLVPVIVQDVNTREVLMLAYANREALKLTMREGIAHFWSRSRRKLWMKGEESGNIQYVKEILLDCDYDAVLYLVEPTGPACHTGERTCFHNRLKKTTESSSD</sequence>
<evidence type="ECO:0000256" key="3">
    <source>
        <dbReference type="ARBA" id="ARBA00022490"/>
    </source>
</evidence>
<dbReference type="EC" id="3.5.4.19" evidence="7"/>
<dbReference type="Proteomes" id="UP000608579">
    <property type="component" value="Unassembled WGS sequence"/>
</dbReference>
<keyword evidence="3 7" id="KW-0963">Cytoplasm</keyword>
<dbReference type="FunFam" id="3.10.20.810:FF:000001">
    <property type="entry name" value="Histidine biosynthesis bifunctional protein HisIE"/>
    <property type="match status" value="1"/>
</dbReference>
<dbReference type="PANTHER" id="PTHR42945:SF1">
    <property type="entry name" value="HISTIDINE BIOSYNTHESIS BIFUNCTIONAL PROTEIN HIS7"/>
    <property type="match status" value="1"/>
</dbReference>
<gene>
    <name evidence="7 9" type="primary">hisI</name>
    <name evidence="9" type="ORF">EYH45_04770</name>
</gene>
<feature type="domain" description="Phosphoribosyl-AMP cyclohydrolase" evidence="8">
    <location>
        <begin position="29"/>
        <end position="102"/>
    </location>
</feature>
<dbReference type="AlphaFoldDB" id="A0A832ZVW6"/>
<dbReference type="GO" id="GO:0004636">
    <property type="term" value="F:phosphoribosyl-ATP diphosphatase activity"/>
    <property type="evidence" value="ECO:0007669"/>
    <property type="project" value="UniProtKB-ARBA"/>
</dbReference>